<dbReference type="EMBL" id="MFIA01000036">
    <property type="protein sequence ID" value="OGF81759.1"/>
    <property type="molecule type" value="Genomic_DNA"/>
</dbReference>
<dbReference type="SUPFAM" id="SSF53335">
    <property type="entry name" value="S-adenosyl-L-methionine-dependent methyltransferases"/>
    <property type="match status" value="1"/>
</dbReference>
<dbReference type="Proteomes" id="UP000178046">
    <property type="component" value="Unassembled WGS sequence"/>
</dbReference>
<accession>A0A1F5X1J1</accession>
<sequence length="184" mass="21134">MYFFSKAIDSFRIEGDIVECGVWNGGSAAIMAYVSNNSIYKRKIWLFDSFQGLPPPTAKDTAKAFKRYFPGMCSGSRRRVEEILSALKIFPARIHIVEGWFADTFPKARVEHIAILHIDADFYESVKLSLEKFYPAVQRGGYIVLDDYGTWEGCKAAVDEFLTQQTQPINLMRIDKNAYYFRKL</sequence>
<dbReference type="InterPro" id="IPR029063">
    <property type="entry name" value="SAM-dependent_MTases_sf"/>
</dbReference>
<dbReference type="Pfam" id="PF05711">
    <property type="entry name" value="TylF"/>
    <property type="match status" value="1"/>
</dbReference>
<protein>
    <recommendedName>
        <fullName evidence="3">Macrocin O-methyltransferase</fullName>
    </recommendedName>
</protein>
<proteinExistence type="predicted"/>
<reference evidence="1 2" key="1">
    <citation type="journal article" date="2016" name="Nat. Commun.">
        <title>Thousands of microbial genomes shed light on interconnected biogeochemical processes in an aquifer system.</title>
        <authorList>
            <person name="Anantharaman K."/>
            <person name="Brown C.T."/>
            <person name="Hug L.A."/>
            <person name="Sharon I."/>
            <person name="Castelle C.J."/>
            <person name="Probst A.J."/>
            <person name="Thomas B.C."/>
            <person name="Singh A."/>
            <person name="Wilkins M.J."/>
            <person name="Karaoz U."/>
            <person name="Brodie E.L."/>
            <person name="Williams K.H."/>
            <person name="Hubbard S.S."/>
            <person name="Banfield J.F."/>
        </authorList>
    </citation>
    <scope>NUCLEOTIDE SEQUENCE [LARGE SCALE GENOMIC DNA]</scope>
</reference>
<dbReference type="PANTHER" id="PTHR40036">
    <property type="entry name" value="MACROCIN O-METHYLTRANSFERASE"/>
    <property type="match status" value="1"/>
</dbReference>
<name>A0A1F5X1J1_9BACT</name>
<dbReference type="AlphaFoldDB" id="A0A1F5X1J1"/>
<dbReference type="InterPro" id="IPR008884">
    <property type="entry name" value="TylF_MeTrfase"/>
</dbReference>
<evidence type="ECO:0000313" key="2">
    <source>
        <dbReference type="Proteomes" id="UP000178046"/>
    </source>
</evidence>
<dbReference type="PANTHER" id="PTHR40036:SF1">
    <property type="entry name" value="MACROCIN O-METHYLTRANSFERASE"/>
    <property type="match status" value="1"/>
</dbReference>
<comment type="caution">
    <text evidence="1">The sequence shown here is derived from an EMBL/GenBank/DDBJ whole genome shotgun (WGS) entry which is preliminary data.</text>
</comment>
<evidence type="ECO:0000313" key="1">
    <source>
        <dbReference type="EMBL" id="OGF81759.1"/>
    </source>
</evidence>
<dbReference type="Gene3D" id="3.40.50.150">
    <property type="entry name" value="Vaccinia Virus protein VP39"/>
    <property type="match status" value="1"/>
</dbReference>
<gene>
    <name evidence="1" type="ORF">A2924_00945</name>
</gene>
<evidence type="ECO:0008006" key="3">
    <source>
        <dbReference type="Google" id="ProtNLM"/>
    </source>
</evidence>
<organism evidence="1 2">
    <name type="scientific">Candidatus Giovannonibacteria bacterium RIFCSPLOWO2_01_FULL_44_16</name>
    <dbReference type="NCBI Taxonomy" id="1798348"/>
    <lineage>
        <taxon>Bacteria</taxon>
        <taxon>Candidatus Giovannoniibacteriota</taxon>
    </lineage>
</organism>